<evidence type="ECO:0000313" key="2">
    <source>
        <dbReference type="EMBL" id="GHF93605.1"/>
    </source>
</evidence>
<organism evidence="2 3">
    <name type="scientific">Thalassotalea marina</name>
    <dbReference type="NCBI Taxonomy" id="1673741"/>
    <lineage>
        <taxon>Bacteria</taxon>
        <taxon>Pseudomonadati</taxon>
        <taxon>Pseudomonadota</taxon>
        <taxon>Gammaproteobacteria</taxon>
        <taxon>Alteromonadales</taxon>
        <taxon>Colwelliaceae</taxon>
        <taxon>Thalassotalea</taxon>
    </lineage>
</organism>
<comment type="caution">
    <text evidence="2">The sequence shown here is derived from an EMBL/GenBank/DDBJ whole genome shotgun (WGS) entry which is preliminary data.</text>
</comment>
<dbReference type="InterPro" id="IPR051532">
    <property type="entry name" value="Ester_Hydrolysis_Enzymes"/>
</dbReference>
<dbReference type="InterPro" id="IPR013830">
    <property type="entry name" value="SGNH_hydro"/>
</dbReference>
<dbReference type="InterPro" id="IPR036514">
    <property type="entry name" value="SGNH_hydro_sf"/>
</dbReference>
<dbReference type="CDD" id="cd01822">
    <property type="entry name" value="Lysophospholipase_L1_like"/>
    <property type="match status" value="1"/>
</dbReference>
<sequence>MKKYSLIAFLILFSVTSMTKAWASRSILLLGDSVSASYGMQEHQGWVHLLNQQLSAEKAPYTIVNASISGETTSGGLSRLPNILADKEVDHLIIELGGNDGLRGYNPKAIKNNLLQMIAIANKHEIPVSLMQIKITPNYGPRYNKMFEKVFADVASETNATLLPFFMEQVALDPKLMQADGIHPNVKAQPIIADYVGEQLKQLMN</sequence>
<dbReference type="SUPFAM" id="SSF52266">
    <property type="entry name" value="SGNH hydrolase"/>
    <property type="match status" value="1"/>
</dbReference>
<gene>
    <name evidence="2" type="primary">tesA</name>
    <name evidence="2" type="ORF">GCM10017161_22590</name>
</gene>
<accession>A0A919ELB5</accession>
<dbReference type="PANTHER" id="PTHR30383:SF24">
    <property type="entry name" value="THIOESTERASE 1_PROTEASE 1_LYSOPHOSPHOLIPASE L1"/>
    <property type="match status" value="1"/>
</dbReference>
<feature type="domain" description="SGNH hydrolase-type esterase" evidence="1">
    <location>
        <begin position="29"/>
        <end position="187"/>
    </location>
</feature>
<keyword evidence="3" id="KW-1185">Reference proteome</keyword>
<reference evidence="2" key="1">
    <citation type="journal article" date="2014" name="Int. J. Syst. Evol. Microbiol.">
        <title>Complete genome sequence of Corynebacterium casei LMG S-19264T (=DSM 44701T), isolated from a smear-ripened cheese.</title>
        <authorList>
            <consortium name="US DOE Joint Genome Institute (JGI-PGF)"/>
            <person name="Walter F."/>
            <person name="Albersmeier A."/>
            <person name="Kalinowski J."/>
            <person name="Ruckert C."/>
        </authorList>
    </citation>
    <scope>NUCLEOTIDE SEQUENCE</scope>
    <source>
        <strain evidence="2">KCTC 42731</strain>
    </source>
</reference>
<dbReference type="RefSeq" id="WP_189770506.1">
    <property type="nucleotide sequence ID" value="NZ_BNCK01000004.1"/>
</dbReference>
<dbReference type="Proteomes" id="UP000623842">
    <property type="component" value="Unassembled WGS sequence"/>
</dbReference>
<dbReference type="Pfam" id="PF13472">
    <property type="entry name" value="Lipase_GDSL_2"/>
    <property type="match status" value="1"/>
</dbReference>
<evidence type="ECO:0000313" key="3">
    <source>
        <dbReference type="Proteomes" id="UP000623842"/>
    </source>
</evidence>
<dbReference type="PANTHER" id="PTHR30383">
    <property type="entry name" value="THIOESTERASE 1/PROTEASE 1/LYSOPHOSPHOLIPASE L1"/>
    <property type="match status" value="1"/>
</dbReference>
<protein>
    <submittedName>
        <fullName evidence="2">Arylesterase</fullName>
    </submittedName>
</protein>
<dbReference type="AlphaFoldDB" id="A0A919ELB5"/>
<proteinExistence type="predicted"/>
<dbReference type="EMBL" id="BNCK01000004">
    <property type="protein sequence ID" value="GHF93605.1"/>
    <property type="molecule type" value="Genomic_DNA"/>
</dbReference>
<dbReference type="GO" id="GO:0004622">
    <property type="term" value="F:phosphatidylcholine lysophospholipase activity"/>
    <property type="evidence" value="ECO:0007669"/>
    <property type="project" value="TreeGrafter"/>
</dbReference>
<dbReference type="Gene3D" id="3.40.50.1110">
    <property type="entry name" value="SGNH hydrolase"/>
    <property type="match status" value="1"/>
</dbReference>
<reference evidence="2" key="2">
    <citation type="submission" date="2020-09" db="EMBL/GenBank/DDBJ databases">
        <authorList>
            <person name="Sun Q."/>
            <person name="Kim S."/>
        </authorList>
    </citation>
    <scope>NUCLEOTIDE SEQUENCE</scope>
    <source>
        <strain evidence="2">KCTC 42731</strain>
    </source>
</reference>
<name>A0A919ELB5_9GAMM</name>
<evidence type="ECO:0000259" key="1">
    <source>
        <dbReference type="Pfam" id="PF13472"/>
    </source>
</evidence>